<dbReference type="EMBL" id="JACASF010000006">
    <property type="protein sequence ID" value="KAF6470879.1"/>
    <property type="molecule type" value="Genomic_DNA"/>
</dbReference>
<dbReference type="GO" id="GO:0050839">
    <property type="term" value="F:cell adhesion molecule binding"/>
    <property type="evidence" value="ECO:0007669"/>
    <property type="project" value="TreeGrafter"/>
</dbReference>
<dbReference type="PANTHER" id="PTHR47011">
    <property type="entry name" value="CD226 ANTIGEN"/>
    <property type="match status" value="1"/>
</dbReference>
<gene>
    <name evidence="4" type="ORF">HJG59_002429</name>
</gene>
<organism evidence="4 5">
    <name type="scientific">Molossus molossus</name>
    <name type="common">Pallas' mastiff bat</name>
    <name type="synonym">Vespertilio molossus</name>
    <dbReference type="NCBI Taxonomy" id="27622"/>
    <lineage>
        <taxon>Eukaryota</taxon>
        <taxon>Metazoa</taxon>
        <taxon>Chordata</taxon>
        <taxon>Craniata</taxon>
        <taxon>Vertebrata</taxon>
        <taxon>Euteleostomi</taxon>
        <taxon>Mammalia</taxon>
        <taxon>Eutheria</taxon>
        <taxon>Laurasiatheria</taxon>
        <taxon>Chiroptera</taxon>
        <taxon>Yangochiroptera</taxon>
        <taxon>Molossidae</taxon>
        <taxon>Molossus</taxon>
    </lineage>
</organism>
<name>A0A7J8HG47_MOLMO</name>
<dbReference type="OrthoDB" id="9937217at2759"/>
<feature type="compositionally biased region" description="Polar residues" evidence="1">
    <location>
        <begin position="295"/>
        <end position="314"/>
    </location>
</feature>
<evidence type="ECO:0000256" key="1">
    <source>
        <dbReference type="SAM" id="MobiDB-lite"/>
    </source>
</evidence>
<dbReference type="PANTHER" id="PTHR47011:SF1">
    <property type="entry name" value="CD226 ANTIGEN"/>
    <property type="match status" value="1"/>
</dbReference>
<dbReference type="PROSITE" id="PS50835">
    <property type="entry name" value="IG_LIKE"/>
    <property type="match status" value="1"/>
</dbReference>
<dbReference type="InterPro" id="IPR042842">
    <property type="entry name" value="CD226"/>
</dbReference>
<dbReference type="Gene3D" id="2.60.40.10">
    <property type="entry name" value="Immunoglobulins"/>
    <property type="match status" value="2"/>
</dbReference>
<dbReference type="SUPFAM" id="SSF48726">
    <property type="entry name" value="Immunoglobulin"/>
    <property type="match status" value="2"/>
</dbReference>
<evidence type="ECO:0000313" key="5">
    <source>
        <dbReference type="Proteomes" id="UP000550707"/>
    </source>
</evidence>
<proteinExistence type="predicted"/>
<feature type="region of interest" description="Disordered" evidence="1">
    <location>
        <begin position="289"/>
        <end position="320"/>
    </location>
</feature>
<comment type="caution">
    <text evidence="4">The sequence shown here is derived from an EMBL/GenBank/DDBJ whole genome shotgun (WGS) entry which is preliminary data.</text>
</comment>
<keyword evidence="2" id="KW-0812">Transmembrane</keyword>
<evidence type="ECO:0000313" key="4">
    <source>
        <dbReference type="EMBL" id="KAF6470879.1"/>
    </source>
</evidence>
<dbReference type="Proteomes" id="UP000550707">
    <property type="component" value="Unassembled WGS sequence"/>
</dbReference>
<dbReference type="FunFam" id="2.60.40.10:FF:003082">
    <property type="entry name" value="CD226 antigen (Predicted), isoform CRA_a"/>
    <property type="match status" value="1"/>
</dbReference>
<keyword evidence="5" id="KW-1185">Reference proteome</keyword>
<dbReference type="InterPro" id="IPR013106">
    <property type="entry name" value="Ig_V-set"/>
</dbReference>
<reference evidence="4 5" key="1">
    <citation type="journal article" date="2020" name="Nature">
        <title>Six reference-quality genomes reveal evolution of bat adaptations.</title>
        <authorList>
            <person name="Jebb D."/>
            <person name="Huang Z."/>
            <person name="Pippel M."/>
            <person name="Hughes G.M."/>
            <person name="Lavrichenko K."/>
            <person name="Devanna P."/>
            <person name="Winkler S."/>
            <person name="Jermiin L.S."/>
            <person name="Skirmuntt E.C."/>
            <person name="Katzourakis A."/>
            <person name="Burkitt-Gray L."/>
            <person name="Ray D.A."/>
            <person name="Sullivan K.A.M."/>
            <person name="Roscito J.G."/>
            <person name="Kirilenko B.M."/>
            <person name="Davalos L.M."/>
            <person name="Corthals A.P."/>
            <person name="Power M.L."/>
            <person name="Jones G."/>
            <person name="Ransome R.D."/>
            <person name="Dechmann D.K.N."/>
            <person name="Locatelli A.G."/>
            <person name="Puechmaille S.J."/>
            <person name="Fedrigo O."/>
            <person name="Jarvis E.D."/>
            <person name="Hiller M."/>
            <person name="Vernes S.C."/>
            <person name="Myers E.W."/>
            <person name="Teeling E.C."/>
        </authorList>
    </citation>
    <scope>NUCLEOTIDE SEQUENCE [LARGE SCALE GENOMIC DNA]</scope>
    <source>
        <strain evidence="4">MMolMol1</strain>
        <tissue evidence="4">Muscle</tissue>
    </source>
</reference>
<protein>
    <submittedName>
        <fullName evidence="4">CD226 molecule</fullName>
    </submittedName>
</protein>
<keyword evidence="2" id="KW-0472">Membrane</keyword>
<dbReference type="GO" id="GO:0009897">
    <property type="term" value="C:external side of plasma membrane"/>
    <property type="evidence" value="ECO:0007669"/>
    <property type="project" value="TreeGrafter"/>
</dbReference>
<dbReference type="InParanoid" id="A0A7J8HG47"/>
<dbReference type="InterPro" id="IPR013783">
    <property type="entry name" value="Ig-like_fold"/>
</dbReference>
<dbReference type="AlphaFoldDB" id="A0A7J8HG47"/>
<feature type="transmembrane region" description="Helical" evidence="2">
    <location>
        <begin position="254"/>
        <end position="279"/>
    </location>
</feature>
<dbReference type="GO" id="GO:0002729">
    <property type="term" value="P:positive regulation of natural killer cell cytokine production"/>
    <property type="evidence" value="ECO:0007669"/>
    <property type="project" value="InterPro"/>
</dbReference>
<sequence length="336" mass="38338">MDCVPFLLAVLQVCKALDEEMLWDTTLKLAKTMTLECVYPLPGNVTQTEWFKVNAMKEESIAIFNPLYGVAIREPYEDRVYLLESNLTVSAVMLSFYNASEADLGFYSCHLETFPYGPWKKVIKVVPSDRFEGAVPPDSHVVSEPGTNITLTYEHRMKSPLQQVTWEKLQSHQIDLLTRCNLSQGRSYPSRYRREILSNCDQGMRRTFIIIPHVSAFDSGLYRCCFKASTGENETFVIKLTVTNGKTHHQDSQYIVFMAVGAVLSLLFVTLIAAVIAVVHNRRRQKKVQCKESENTQNQASNNYRNPYFNNQPSDGAGEDVYVNYPVFSRRPKTRS</sequence>
<dbReference type="Pfam" id="PF07686">
    <property type="entry name" value="V-set"/>
    <property type="match status" value="1"/>
</dbReference>
<dbReference type="InterPro" id="IPR036179">
    <property type="entry name" value="Ig-like_dom_sf"/>
</dbReference>
<dbReference type="FunCoup" id="A0A7J8HG47">
    <property type="interactions" value="156"/>
</dbReference>
<dbReference type="GO" id="GO:0002891">
    <property type="term" value="P:positive regulation of immunoglobulin mediated immune response"/>
    <property type="evidence" value="ECO:0007669"/>
    <property type="project" value="TreeGrafter"/>
</dbReference>
<feature type="domain" description="Ig-like" evidence="3">
    <location>
        <begin position="5"/>
        <end position="109"/>
    </location>
</feature>
<evidence type="ECO:0000256" key="2">
    <source>
        <dbReference type="SAM" id="Phobius"/>
    </source>
</evidence>
<accession>A0A7J8HG47</accession>
<keyword evidence="2" id="KW-1133">Transmembrane helix</keyword>
<dbReference type="InterPro" id="IPR007110">
    <property type="entry name" value="Ig-like_dom"/>
</dbReference>
<dbReference type="FunFam" id="2.60.40.10:FF:001737">
    <property type="entry name" value="CD226 molecule"/>
    <property type="match status" value="1"/>
</dbReference>
<evidence type="ECO:0000259" key="3">
    <source>
        <dbReference type="PROSITE" id="PS50835"/>
    </source>
</evidence>